<evidence type="ECO:0008006" key="5">
    <source>
        <dbReference type="Google" id="ProtNLM"/>
    </source>
</evidence>
<evidence type="ECO:0000259" key="1">
    <source>
        <dbReference type="Pfam" id="PF07919"/>
    </source>
</evidence>
<dbReference type="EMBL" id="JAPUFD010000012">
    <property type="protein sequence ID" value="MDI1490661.1"/>
    <property type="molecule type" value="Genomic_DNA"/>
</dbReference>
<dbReference type="InterPro" id="IPR012880">
    <property type="entry name" value="Gryzun"/>
</dbReference>
<dbReference type="Pfam" id="PF07919">
    <property type="entry name" value="Gryzun"/>
    <property type="match status" value="1"/>
</dbReference>
<dbReference type="PANTHER" id="PTHR14374">
    <property type="entry name" value="FOIE GRAS"/>
    <property type="match status" value="1"/>
</dbReference>
<dbReference type="InterPro" id="IPR021773">
    <property type="entry name" value="TPC11"/>
</dbReference>
<feature type="domain" description="Gryzun putative trafficking through Golgi" evidence="1">
    <location>
        <begin position="172"/>
        <end position="749"/>
    </location>
</feature>
<reference evidence="3" key="1">
    <citation type="journal article" date="2023" name="Genome Biol. Evol.">
        <title>First Whole Genome Sequence and Flow Cytometry Genome Size Data for the Lichen-Forming Fungus Ramalina farinacea (Ascomycota).</title>
        <authorList>
            <person name="Llewellyn T."/>
            <person name="Mian S."/>
            <person name="Hill R."/>
            <person name="Leitch I.J."/>
            <person name="Gaya E."/>
        </authorList>
    </citation>
    <scope>NUCLEOTIDE SEQUENCE</scope>
    <source>
        <strain evidence="3">LIQ254RAFAR</strain>
    </source>
</reference>
<sequence length="754" mass="84556">MPTSDQSSPTTSLQPPSPALPSVFDSYICKEPVGDAHLLIHNGPDEYTALVSTLQRSAEHFSEKNQLRILERIQFEKARLHMTNGEWNRALRILVPLWQNISWRRSGWWPLLQRVDLALQKCARHVKDADTLIAVQWELLNQSLTPIQESSIDLADAVKDIGPLEGRPRPKLRTENLLSCVSTGFAFESKEGNVGVPLKSQLVLTSHTPLSSHPITVQQIRVAFEGGLKDIQLNHDSSIRSKRSQGYVIQEAHVENPGLEASPSAAGAQRIGSANLELAPGDVSIISLTDIPRDAGELEVSSITLILNEEDFDLEILATDNEYMQQEYVLVQNGMKPKARRISRNSSAARILPKPPKLDMEFIGLEKENFVDEKITFELNIVNGEDDAIDVSLDARIFEVKETAPSMAWVLDDKSENPLLDKAVGSNDEMQRQLGVMAASKVQPLKMSLQAPPLPGECRLEIAGRYFLRSDPDTPVLKTMSIELQFKQPFETTTVFLPSMHPDPWPSYFVSQDAEDDTSSFKGENEPDGLIQRWSAVASVRSLTSLALLLTNVEVEIVHVENEAQLRSWVYAVKPSAELPPNDVREYHFYLDFQKFDLEDRRSSFVDSRLKISWSRKDSPRQPTISYLAVPELTVAFGEPRVLAAMQEQPNPGDFVQVDYTIENPSIYNLTFSITMETSDDFAFSGAKSVIVRLVPLSRHSIRYNLLPLVRDAWITPQLRVYDTQFHKTLKIQGTGGMKTDRRGVGVWIGKANV</sequence>
<proteinExistence type="predicted"/>
<comment type="caution">
    <text evidence="3">The sequence shown here is derived from an EMBL/GenBank/DDBJ whole genome shotgun (WGS) entry which is preliminary data.</text>
</comment>
<evidence type="ECO:0000313" key="4">
    <source>
        <dbReference type="Proteomes" id="UP001161017"/>
    </source>
</evidence>
<dbReference type="PANTHER" id="PTHR14374:SF0">
    <property type="entry name" value="TRAFFICKING PROTEIN PARTICLE COMPLEX SUBUNIT 11"/>
    <property type="match status" value="1"/>
</dbReference>
<feature type="domain" description="Trafficking protein particle complex subunit 11" evidence="2">
    <location>
        <begin position="23"/>
        <end position="141"/>
    </location>
</feature>
<dbReference type="Proteomes" id="UP001161017">
    <property type="component" value="Unassembled WGS sequence"/>
</dbReference>
<organism evidence="3 4">
    <name type="scientific">Ramalina farinacea</name>
    <dbReference type="NCBI Taxonomy" id="258253"/>
    <lineage>
        <taxon>Eukaryota</taxon>
        <taxon>Fungi</taxon>
        <taxon>Dikarya</taxon>
        <taxon>Ascomycota</taxon>
        <taxon>Pezizomycotina</taxon>
        <taxon>Lecanoromycetes</taxon>
        <taxon>OSLEUM clade</taxon>
        <taxon>Lecanoromycetidae</taxon>
        <taxon>Lecanorales</taxon>
        <taxon>Lecanorineae</taxon>
        <taxon>Ramalinaceae</taxon>
        <taxon>Ramalina</taxon>
    </lineage>
</organism>
<dbReference type="Pfam" id="PF11817">
    <property type="entry name" value="Foie-gras_1"/>
    <property type="match status" value="1"/>
</dbReference>
<protein>
    <recommendedName>
        <fullName evidence="5">Trafficking protein particle complex subunit 11</fullName>
    </recommendedName>
</protein>
<gene>
    <name evidence="3" type="ORF">OHK93_001865</name>
</gene>
<evidence type="ECO:0000259" key="2">
    <source>
        <dbReference type="Pfam" id="PF11817"/>
    </source>
</evidence>
<keyword evidence="4" id="KW-1185">Reference proteome</keyword>
<name>A0AA43QT08_9LECA</name>
<accession>A0AA43QT08</accession>
<evidence type="ECO:0000313" key="3">
    <source>
        <dbReference type="EMBL" id="MDI1490661.1"/>
    </source>
</evidence>
<dbReference type="AlphaFoldDB" id="A0AA43QT08"/>